<dbReference type="GO" id="GO:0045892">
    <property type="term" value="P:negative regulation of DNA-templated transcription"/>
    <property type="evidence" value="ECO:0007669"/>
    <property type="project" value="InterPro"/>
</dbReference>
<comment type="caution">
    <text evidence="8">The sequence shown here is derived from an EMBL/GenBank/DDBJ whole genome shotgun (WGS) entry which is preliminary data.</text>
</comment>
<name>A0A1J7BK23_9ACTN</name>
<dbReference type="Pfam" id="PF00440">
    <property type="entry name" value="TetR_N"/>
    <property type="match status" value="1"/>
</dbReference>
<keyword evidence="2 4" id="KW-0238">DNA-binding</keyword>
<dbReference type="OrthoDB" id="2570341at2"/>
<dbReference type="InterPro" id="IPR036271">
    <property type="entry name" value="Tet_transcr_reg_TetR-rel_C_sf"/>
</dbReference>
<dbReference type="InterPro" id="IPR009057">
    <property type="entry name" value="Homeodomain-like_sf"/>
</dbReference>
<dbReference type="PANTHER" id="PTHR30055:SF151">
    <property type="entry name" value="TRANSCRIPTIONAL REGULATORY PROTEIN"/>
    <property type="match status" value="1"/>
</dbReference>
<dbReference type="PROSITE" id="PS50977">
    <property type="entry name" value="HTH_TETR_2"/>
    <property type="match status" value="1"/>
</dbReference>
<dbReference type="PROSITE" id="PS50949">
    <property type="entry name" value="HTH_GNTR"/>
    <property type="match status" value="1"/>
</dbReference>
<feature type="domain" description="HTH tetR-type" evidence="7">
    <location>
        <begin position="90"/>
        <end position="150"/>
    </location>
</feature>
<reference evidence="8 9" key="1">
    <citation type="submission" date="2016-10" db="EMBL/GenBank/DDBJ databases">
        <title>Genome sequence of Streptomyces gilvigriseus MUSC 26.</title>
        <authorList>
            <person name="Lee L.-H."/>
            <person name="Ser H.-L."/>
        </authorList>
    </citation>
    <scope>NUCLEOTIDE SEQUENCE [LARGE SCALE GENOMIC DNA]</scope>
    <source>
        <strain evidence="8 9">MUSC 26</strain>
    </source>
</reference>
<dbReference type="SUPFAM" id="SSF46689">
    <property type="entry name" value="Homeodomain-like"/>
    <property type="match status" value="1"/>
</dbReference>
<evidence type="ECO:0000256" key="1">
    <source>
        <dbReference type="ARBA" id="ARBA00023015"/>
    </source>
</evidence>
<dbReference type="InterPro" id="IPR000524">
    <property type="entry name" value="Tscrpt_reg_HTH_GntR"/>
</dbReference>
<evidence type="ECO:0000313" key="9">
    <source>
        <dbReference type="Proteomes" id="UP000243342"/>
    </source>
</evidence>
<dbReference type="SMART" id="SM00345">
    <property type="entry name" value="HTH_GNTR"/>
    <property type="match status" value="1"/>
</dbReference>
<evidence type="ECO:0000256" key="5">
    <source>
        <dbReference type="SAM" id="MobiDB-lite"/>
    </source>
</evidence>
<evidence type="ECO:0000256" key="4">
    <source>
        <dbReference type="PROSITE-ProRule" id="PRU00335"/>
    </source>
</evidence>
<accession>A0A1J7BK23</accession>
<dbReference type="Pfam" id="PF02909">
    <property type="entry name" value="TetR_C_1"/>
    <property type="match status" value="1"/>
</dbReference>
<dbReference type="InterPro" id="IPR050109">
    <property type="entry name" value="HTH-type_TetR-like_transc_reg"/>
</dbReference>
<evidence type="ECO:0000256" key="2">
    <source>
        <dbReference type="ARBA" id="ARBA00023125"/>
    </source>
</evidence>
<dbReference type="CDD" id="cd07377">
    <property type="entry name" value="WHTH_GntR"/>
    <property type="match status" value="1"/>
</dbReference>
<evidence type="ECO:0000259" key="6">
    <source>
        <dbReference type="PROSITE" id="PS50949"/>
    </source>
</evidence>
<dbReference type="SUPFAM" id="SSF48498">
    <property type="entry name" value="Tetracyclin repressor-like, C-terminal domain"/>
    <property type="match status" value="1"/>
</dbReference>
<dbReference type="Gene3D" id="1.10.10.10">
    <property type="entry name" value="Winged helix-like DNA-binding domain superfamily/Winged helix DNA-binding domain"/>
    <property type="match status" value="1"/>
</dbReference>
<dbReference type="Proteomes" id="UP000243342">
    <property type="component" value="Unassembled WGS sequence"/>
</dbReference>
<dbReference type="Pfam" id="PF00392">
    <property type="entry name" value="GntR"/>
    <property type="match status" value="1"/>
</dbReference>
<evidence type="ECO:0008006" key="10">
    <source>
        <dbReference type="Google" id="ProtNLM"/>
    </source>
</evidence>
<dbReference type="InterPro" id="IPR001647">
    <property type="entry name" value="HTH_TetR"/>
</dbReference>
<feature type="compositionally biased region" description="Low complexity" evidence="5">
    <location>
        <begin position="79"/>
        <end position="88"/>
    </location>
</feature>
<keyword evidence="1" id="KW-0805">Transcription regulation</keyword>
<dbReference type="RefSeq" id="WP_071655002.1">
    <property type="nucleotide sequence ID" value="NZ_MLCF01000008.1"/>
</dbReference>
<dbReference type="Gene3D" id="1.10.10.60">
    <property type="entry name" value="Homeodomain-like"/>
    <property type="match status" value="1"/>
</dbReference>
<sequence>MTTPSERIAEELRQRITRGELKAGDPVPSTRALVRTHDIAMATATKVLSTLREEGLVIARPGRGTVVAEPQRRRPPTRTEPQPTAQPARDLSRERIVEAAIRLADTEGLKNLTMRRVAGELDVATMSLYRHIPTKEQLIAEMSDACYAEMPLPEPPPADWREALTAFSRVQWDAYHRHPWMAQVTSFARPTPAPRGMAVTDWGMRALAGYHLDIETAALIAITVSGLTRGFAVDLEAEIELRDLTGQDADAYTEAHGAEYEKIMKEHGLTALVQMAAPDLDLTLDSFYRFSLERYLDGLEPLLNRRRKGQASARKPR</sequence>
<keyword evidence="9" id="KW-1185">Reference proteome</keyword>
<protein>
    <recommendedName>
        <fullName evidence="10">GntR family transcriptional regulator</fullName>
    </recommendedName>
</protein>
<evidence type="ECO:0000313" key="8">
    <source>
        <dbReference type="EMBL" id="OIV39035.1"/>
    </source>
</evidence>
<dbReference type="STRING" id="1428644.BIV57_02715"/>
<dbReference type="PANTHER" id="PTHR30055">
    <property type="entry name" value="HTH-TYPE TRANSCRIPTIONAL REGULATOR RUTR"/>
    <property type="match status" value="1"/>
</dbReference>
<dbReference type="GO" id="GO:0000976">
    <property type="term" value="F:transcription cis-regulatory region binding"/>
    <property type="evidence" value="ECO:0007669"/>
    <property type="project" value="TreeGrafter"/>
</dbReference>
<feature type="domain" description="HTH gntR-type" evidence="6">
    <location>
        <begin position="2"/>
        <end position="70"/>
    </location>
</feature>
<feature type="region of interest" description="Disordered" evidence="5">
    <location>
        <begin position="63"/>
        <end position="91"/>
    </location>
</feature>
<dbReference type="AlphaFoldDB" id="A0A1J7BK23"/>
<proteinExistence type="predicted"/>
<keyword evidence="3" id="KW-0804">Transcription</keyword>
<feature type="DNA-binding region" description="H-T-H motif" evidence="4">
    <location>
        <begin position="113"/>
        <end position="132"/>
    </location>
</feature>
<gene>
    <name evidence="8" type="ORF">BIV57_02715</name>
</gene>
<dbReference type="InterPro" id="IPR036388">
    <property type="entry name" value="WH-like_DNA-bd_sf"/>
</dbReference>
<evidence type="ECO:0000259" key="7">
    <source>
        <dbReference type="PROSITE" id="PS50977"/>
    </source>
</evidence>
<dbReference type="EMBL" id="MLCF01000008">
    <property type="protein sequence ID" value="OIV39035.1"/>
    <property type="molecule type" value="Genomic_DNA"/>
</dbReference>
<dbReference type="InterPro" id="IPR036390">
    <property type="entry name" value="WH_DNA-bd_sf"/>
</dbReference>
<dbReference type="GO" id="GO:0003700">
    <property type="term" value="F:DNA-binding transcription factor activity"/>
    <property type="evidence" value="ECO:0007669"/>
    <property type="project" value="InterPro"/>
</dbReference>
<organism evidence="8 9">
    <name type="scientific">Mangrovactinospora gilvigrisea</name>
    <dbReference type="NCBI Taxonomy" id="1428644"/>
    <lineage>
        <taxon>Bacteria</taxon>
        <taxon>Bacillati</taxon>
        <taxon>Actinomycetota</taxon>
        <taxon>Actinomycetes</taxon>
        <taxon>Kitasatosporales</taxon>
        <taxon>Streptomycetaceae</taxon>
        <taxon>Mangrovactinospora</taxon>
    </lineage>
</organism>
<dbReference type="Gene3D" id="1.10.357.10">
    <property type="entry name" value="Tetracycline Repressor, domain 2"/>
    <property type="match status" value="1"/>
</dbReference>
<evidence type="ECO:0000256" key="3">
    <source>
        <dbReference type="ARBA" id="ARBA00023163"/>
    </source>
</evidence>
<dbReference type="InterPro" id="IPR004111">
    <property type="entry name" value="Repressor_TetR_C"/>
</dbReference>
<dbReference type="SUPFAM" id="SSF46785">
    <property type="entry name" value="Winged helix' DNA-binding domain"/>
    <property type="match status" value="1"/>
</dbReference>